<dbReference type="OrthoDB" id="4876345at2"/>
<dbReference type="Gene3D" id="3.30.559.30">
    <property type="entry name" value="Nonribosomal peptide synthetase, condensation domain"/>
    <property type="match status" value="1"/>
</dbReference>
<evidence type="ECO:0000313" key="1">
    <source>
        <dbReference type="EMBL" id="SFU35131.1"/>
    </source>
</evidence>
<reference evidence="1 2" key="1">
    <citation type="submission" date="2016-10" db="EMBL/GenBank/DDBJ databases">
        <authorList>
            <person name="de Groot N.N."/>
        </authorList>
    </citation>
    <scope>NUCLEOTIDE SEQUENCE [LARGE SCALE GENOMIC DNA]</scope>
    <source>
        <strain evidence="1 2">KHGC13</strain>
    </source>
</reference>
<dbReference type="STRING" id="155865.SAMN05216515_10150"/>
<name>A0A1I7FG16_9FIRM</name>
<organism evidence="1 2">
    <name type="scientific">Eubacterium pyruvativorans</name>
    <dbReference type="NCBI Taxonomy" id="155865"/>
    <lineage>
        <taxon>Bacteria</taxon>
        <taxon>Bacillati</taxon>
        <taxon>Bacillota</taxon>
        <taxon>Clostridia</taxon>
        <taxon>Eubacteriales</taxon>
        <taxon>Eubacteriaceae</taxon>
        <taxon>Eubacterium</taxon>
    </lineage>
</organism>
<protein>
    <submittedName>
        <fullName evidence="1">Uncharacterized protein, contains a NRPS condensation (Elongation) domain</fullName>
    </submittedName>
</protein>
<dbReference type="Proteomes" id="UP000198817">
    <property type="component" value="Unassembled WGS sequence"/>
</dbReference>
<dbReference type="RefSeq" id="WP_090469810.1">
    <property type="nucleotide sequence ID" value="NZ_FOWF01000001.1"/>
</dbReference>
<gene>
    <name evidence="1" type="ORF">SAMN05216508_102117</name>
</gene>
<accession>A0A1I7FG16</accession>
<dbReference type="AlphaFoldDB" id="A0A1I7FG16"/>
<dbReference type="EMBL" id="FPBT01000002">
    <property type="protein sequence ID" value="SFU35131.1"/>
    <property type="molecule type" value="Genomic_DNA"/>
</dbReference>
<evidence type="ECO:0000313" key="2">
    <source>
        <dbReference type="Proteomes" id="UP000198817"/>
    </source>
</evidence>
<keyword evidence="2" id="KW-1185">Reference proteome</keyword>
<proteinExistence type="predicted"/>
<sequence>MKEYRKWEKLDNSALLFPAIATETMTNTYRISCVLREEVRPELLQQALDLLLPKFPGFDVCLRTGVFWYYLERNNHPAPPVKEENTYPCGAIHPSRNRYYLFRVTYFRSRINLEVFHVLADGTGAIGFLRELVYQYLRLSHPGLREKLGDGLAPETSLNREDDFVRNYRRKHQKNYKMGRAFRIRGERLPKNGVGVTIGYMPLDRLKEIARTQYGLTINEYLVAAFVWSTYQENARKVSRKHPIRVAVPVNLRPFFRSITTKNFFVVVSAEFAPVRDEYTFRDIARIVREDLERQITKENLEAVFSYNVSNQDIAAARFVPLPLKRLAIRLVYNKIALANTATITNIGRFEVGEDYRPYISMFSGLLPFSRGQEIKGVISSCGDTLALSFSSAFSERVIQRGVFRRLAADGIPVRVETNGVFYQ</sequence>